<dbReference type="InterPro" id="IPR003439">
    <property type="entry name" value="ABC_transporter-like_ATP-bd"/>
</dbReference>
<dbReference type="GO" id="GO:0016887">
    <property type="term" value="F:ATP hydrolysis activity"/>
    <property type="evidence" value="ECO:0007669"/>
    <property type="project" value="InterPro"/>
</dbReference>
<evidence type="ECO:0000313" key="6">
    <source>
        <dbReference type="Proteomes" id="UP000033772"/>
    </source>
</evidence>
<dbReference type="Pfam" id="PF00005">
    <property type="entry name" value="ABC_tran"/>
    <property type="match status" value="1"/>
</dbReference>
<keyword evidence="2" id="KW-0547">Nucleotide-binding</keyword>
<dbReference type="InterPro" id="IPR017871">
    <property type="entry name" value="ABC_transporter-like_CS"/>
</dbReference>
<feature type="domain" description="ABC transporter" evidence="4">
    <location>
        <begin position="4"/>
        <end position="227"/>
    </location>
</feature>
<dbReference type="PROSITE" id="PS00211">
    <property type="entry name" value="ABC_TRANSPORTER_1"/>
    <property type="match status" value="1"/>
</dbReference>
<evidence type="ECO:0000256" key="3">
    <source>
        <dbReference type="ARBA" id="ARBA00022840"/>
    </source>
</evidence>
<dbReference type="EMBL" id="JZDQ02000017">
    <property type="protein sequence ID" value="OIJ26264.1"/>
    <property type="molecule type" value="Genomic_DNA"/>
</dbReference>
<dbReference type="Gene3D" id="3.40.50.300">
    <property type="entry name" value="P-loop containing nucleotide triphosphate hydrolases"/>
    <property type="match status" value="1"/>
</dbReference>
<dbReference type="STRING" id="1844.UG56_013545"/>
<proteinExistence type="predicted"/>
<dbReference type="PROSITE" id="PS50893">
    <property type="entry name" value="ABC_TRANSPORTER_2"/>
    <property type="match status" value="1"/>
</dbReference>
<dbReference type="OrthoDB" id="3180400at2"/>
<dbReference type="SMART" id="SM00382">
    <property type="entry name" value="AAA"/>
    <property type="match status" value="1"/>
</dbReference>
<comment type="caution">
    <text evidence="5">The sequence shown here is derived from an EMBL/GenBank/DDBJ whole genome shotgun (WGS) entry which is preliminary data.</text>
</comment>
<dbReference type="InterPro" id="IPR003593">
    <property type="entry name" value="AAA+_ATPase"/>
</dbReference>
<dbReference type="SUPFAM" id="SSF52540">
    <property type="entry name" value="P-loop containing nucleoside triphosphate hydrolases"/>
    <property type="match status" value="1"/>
</dbReference>
<reference evidence="5" key="1">
    <citation type="submission" date="2016-10" db="EMBL/GenBank/DDBJ databases">
        <title>Draft Genome Sequence of Nocardioides luteus Strain BAFB, an Alkane-Degrading Bacterium Isolated from JP-7 Polluted Soil.</title>
        <authorList>
            <person name="Brown L."/>
            <person name="Ruiz O.N."/>
            <person name="Gunasekera T."/>
        </authorList>
    </citation>
    <scope>NUCLEOTIDE SEQUENCE [LARGE SCALE GENOMIC DNA]</scope>
    <source>
        <strain evidence="5">BAFB</strain>
    </source>
</reference>
<dbReference type="PANTHER" id="PTHR42781:SF4">
    <property type="entry name" value="SPERMIDINE_PUTRESCINE IMPORT ATP-BINDING PROTEIN POTA"/>
    <property type="match status" value="1"/>
</dbReference>
<sequence>MSSLHVRAVIAQRGIDVTLDVAAGETVALTGPNGAGKSSILGVIAGLLRPDEGEVRLGDRIVDTTPPHARGVALLAQDPLLFPHLSVLANVAFPPRARGVRRHQANELALRHLTEVGAETLAGRKPSHISGGQAQRVAVARALAADPELLLLDEPMASLDVDVRPALRQTLRTALEDRTAIIVTHDAADARALADRVVVIEHGHVVEDGPTERVLNEPQTPFAVRLVSGSIK</sequence>
<organism evidence="5 6">
    <name type="scientific">Nocardioides luteus</name>
    <dbReference type="NCBI Taxonomy" id="1844"/>
    <lineage>
        <taxon>Bacteria</taxon>
        <taxon>Bacillati</taxon>
        <taxon>Actinomycetota</taxon>
        <taxon>Actinomycetes</taxon>
        <taxon>Propionibacteriales</taxon>
        <taxon>Nocardioidaceae</taxon>
        <taxon>Nocardioides</taxon>
    </lineage>
</organism>
<dbReference type="RefSeq" id="WP_052693479.1">
    <property type="nucleotide sequence ID" value="NZ_JZDQ02000017.1"/>
</dbReference>
<accession>A0A1J4N6I9</accession>
<keyword evidence="1" id="KW-0813">Transport</keyword>
<dbReference type="PANTHER" id="PTHR42781">
    <property type="entry name" value="SPERMIDINE/PUTRESCINE IMPORT ATP-BINDING PROTEIN POTA"/>
    <property type="match status" value="1"/>
</dbReference>
<keyword evidence="3" id="KW-0067">ATP-binding</keyword>
<dbReference type="AlphaFoldDB" id="A0A1J4N6I9"/>
<evidence type="ECO:0000259" key="4">
    <source>
        <dbReference type="PROSITE" id="PS50893"/>
    </source>
</evidence>
<name>A0A1J4N6I9_9ACTN</name>
<dbReference type="GO" id="GO:0005524">
    <property type="term" value="F:ATP binding"/>
    <property type="evidence" value="ECO:0007669"/>
    <property type="project" value="UniProtKB-KW"/>
</dbReference>
<evidence type="ECO:0000256" key="2">
    <source>
        <dbReference type="ARBA" id="ARBA00022741"/>
    </source>
</evidence>
<dbReference type="InterPro" id="IPR050093">
    <property type="entry name" value="ABC_SmlMolc_Importer"/>
</dbReference>
<dbReference type="InterPro" id="IPR027417">
    <property type="entry name" value="P-loop_NTPase"/>
</dbReference>
<protein>
    <recommendedName>
        <fullName evidence="4">ABC transporter domain-containing protein</fullName>
    </recommendedName>
</protein>
<evidence type="ECO:0000256" key="1">
    <source>
        <dbReference type="ARBA" id="ARBA00022448"/>
    </source>
</evidence>
<dbReference type="Proteomes" id="UP000033772">
    <property type="component" value="Unassembled WGS sequence"/>
</dbReference>
<keyword evidence="6" id="KW-1185">Reference proteome</keyword>
<evidence type="ECO:0000313" key="5">
    <source>
        <dbReference type="EMBL" id="OIJ26264.1"/>
    </source>
</evidence>
<gene>
    <name evidence="5" type="ORF">UG56_013545</name>
</gene>